<evidence type="ECO:0000313" key="1">
    <source>
        <dbReference type="EMBL" id="GKT35699.1"/>
    </source>
</evidence>
<organism evidence="1 2">
    <name type="scientific">Aduncisulcus paluster</name>
    <dbReference type="NCBI Taxonomy" id="2918883"/>
    <lineage>
        <taxon>Eukaryota</taxon>
        <taxon>Metamonada</taxon>
        <taxon>Carpediemonas-like organisms</taxon>
        <taxon>Aduncisulcus</taxon>
    </lineage>
</organism>
<gene>
    <name evidence="1" type="ORF">ADUPG1_003036</name>
</gene>
<dbReference type="Proteomes" id="UP001057375">
    <property type="component" value="Unassembled WGS sequence"/>
</dbReference>
<feature type="non-terminal residue" evidence="1">
    <location>
        <position position="1"/>
    </location>
</feature>
<reference evidence="1" key="1">
    <citation type="submission" date="2022-03" db="EMBL/GenBank/DDBJ databases">
        <title>Draft genome sequence of Aduncisulcus paluster, a free-living microaerophilic Fornicata.</title>
        <authorList>
            <person name="Yuyama I."/>
            <person name="Kume K."/>
            <person name="Tamura T."/>
            <person name="Inagaki Y."/>
            <person name="Hashimoto T."/>
        </authorList>
    </citation>
    <scope>NUCLEOTIDE SEQUENCE</scope>
    <source>
        <strain evidence="1">NY0171</strain>
    </source>
</reference>
<evidence type="ECO:0000313" key="2">
    <source>
        <dbReference type="Proteomes" id="UP001057375"/>
    </source>
</evidence>
<keyword evidence="2" id="KW-1185">Reference proteome</keyword>
<name>A0ABQ5KW76_9EUKA</name>
<comment type="caution">
    <text evidence="1">The sequence shown here is derived from an EMBL/GenBank/DDBJ whole genome shotgun (WGS) entry which is preliminary data.</text>
</comment>
<proteinExistence type="predicted"/>
<accession>A0ABQ5KW76</accession>
<dbReference type="EMBL" id="BQXS01003883">
    <property type="protein sequence ID" value="GKT35699.1"/>
    <property type="molecule type" value="Genomic_DNA"/>
</dbReference>
<protein>
    <submittedName>
        <fullName evidence="1">Uncharacterized protein</fullName>
    </submittedName>
</protein>
<sequence length="139" mass="15338">PEDYWARTKYYYNYVDLNADGHNEIFVVVMGPYTSGSGGSSAMIVYPVENNLYINQQFTLVQTPVIISDTMTKGAKEIIMFRSGGGAEATYVKLIANDAEYQNVNDGTPIDSLDGITGRAIISNDILKDMENGTYLTIE</sequence>